<organism evidence="3 4">
    <name type="scientific">Aliterella atlantica CENA595</name>
    <dbReference type="NCBI Taxonomy" id="1618023"/>
    <lineage>
        <taxon>Bacteria</taxon>
        <taxon>Bacillati</taxon>
        <taxon>Cyanobacteriota</taxon>
        <taxon>Cyanophyceae</taxon>
        <taxon>Chroococcidiopsidales</taxon>
        <taxon>Aliterellaceae</taxon>
        <taxon>Aliterella</taxon>
    </lineage>
</organism>
<evidence type="ECO:0000313" key="3">
    <source>
        <dbReference type="EMBL" id="KJH73384.1"/>
    </source>
</evidence>
<keyword evidence="1" id="KW-1133">Transmembrane helix</keyword>
<feature type="transmembrane region" description="Helical" evidence="1">
    <location>
        <begin position="6"/>
        <end position="28"/>
    </location>
</feature>
<evidence type="ECO:0000313" key="4">
    <source>
        <dbReference type="Proteomes" id="UP000032452"/>
    </source>
</evidence>
<accession>A0A0D8ZY51</accession>
<feature type="transmembrane region" description="Helical" evidence="1">
    <location>
        <begin position="40"/>
        <end position="60"/>
    </location>
</feature>
<dbReference type="GO" id="GO:0004175">
    <property type="term" value="F:endopeptidase activity"/>
    <property type="evidence" value="ECO:0007669"/>
    <property type="project" value="UniProtKB-ARBA"/>
</dbReference>
<feature type="transmembrane region" description="Helical" evidence="1">
    <location>
        <begin position="206"/>
        <end position="226"/>
    </location>
</feature>
<evidence type="ECO:0000259" key="2">
    <source>
        <dbReference type="Pfam" id="PF02517"/>
    </source>
</evidence>
<evidence type="ECO:0000256" key="1">
    <source>
        <dbReference type="SAM" id="Phobius"/>
    </source>
</evidence>
<dbReference type="Pfam" id="PF02517">
    <property type="entry name" value="Rce1-like"/>
    <property type="match status" value="1"/>
</dbReference>
<dbReference type="InterPro" id="IPR003675">
    <property type="entry name" value="Rce1/LyrA-like_dom"/>
</dbReference>
<proteinExistence type="predicted"/>
<keyword evidence="1" id="KW-0812">Transmembrane</keyword>
<dbReference type="EMBL" id="JYON01000001">
    <property type="protein sequence ID" value="KJH73384.1"/>
    <property type="molecule type" value="Genomic_DNA"/>
</dbReference>
<dbReference type="GO" id="GO:0080120">
    <property type="term" value="P:CAAX-box protein maturation"/>
    <property type="evidence" value="ECO:0007669"/>
    <property type="project" value="UniProtKB-ARBA"/>
</dbReference>
<dbReference type="AlphaFoldDB" id="A0A0D8ZY51"/>
<dbReference type="Proteomes" id="UP000032452">
    <property type="component" value="Unassembled WGS sequence"/>
</dbReference>
<reference evidence="3 4" key="1">
    <citation type="submission" date="2015-02" db="EMBL/GenBank/DDBJ databases">
        <title>Draft genome of a novel marine cyanobacterium (Chroococcales) isolated from South Atlantic Ocean.</title>
        <authorList>
            <person name="Rigonato J."/>
            <person name="Alvarenga D.O."/>
            <person name="Branco L.H."/>
            <person name="Varani A.M."/>
            <person name="Brandini F.P."/>
            <person name="Fiore M.F."/>
        </authorList>
    </citation>
    <scope>NUCLEOTIDE SEQUENCE [LARGE SCALE GENOMIC DNA]</scope>
    <source>
        <strain evidence="3 4">CENA595</strain>
    </source>
</reference>
<feature type="transmembrane region" description="Helical" evidence="1">
    <location>
        <begin position="146"/>
        <end position="164"/>
    </location>
</feature>
<dbReference type="PATRIC" id="fig|1618023.3.peg.1426"/>
<feature type="domain" description="CAAX prenyl protease 2/Lysostaphin resistance protein A-like" evidence="2">
    <location>
        <begin position="133"/>
        <end position="242"/>
    </location>
</feature>
<feature type="transmembrane region" description="Helical" evidence="1">
    <location>
        <begin position="91"/>
        <end position="112"/>
    </location>
</feature>
<keyword evidence="4" id="KW-1185">Reference proteome</keyword>
<sequence length="252" mass="27381">MDFQKSMLFTIVWLMGMTGVVSLYWLALPIPKETQLSVTTIKLLALIQPTLLLTLAVFIGGNLAPKVGLSAPLTEAISQSDSWLLAIKPQILPGIVGGTVSGIALFFISTWWKTFLPADFLAKGEALSENTPLLTRILYGGVTEEILLRWGLMTLLVWVLWRLLQRGQGVPSVSCFVMAIASSALLFALGHLPLAFILSTEITSSLLAYIIIGNGFFGLVAGYLYWQYGLESAAIAHILVHIVMAVSDRLSS</sequence>
<comment type="caution">
    <text evidence="3">The sequence shown here is derived from an EMBL/GenBank/DDBJ whole genome shotgun (WGS) entry which is preliminary data.</text>
</comment>
<gene>
    <name evidence="3" type="ORF">UH38_00975</name>
</gene>
<name>A0A0D8ZY51_9CYAN</name>
<dbReference type="STRING" id="1618023.UH38_00975"/>
<feature type="transmembrane region" description="Helical" evidence="1">
    <location>
        <begin position="176"/>
        <end position="199"/>
    </location>
</feature>
<keyword evidence="1" id="KW-0472">Membrane</keyword>
<protein>
    <submittedName>
        <fullName evidence="3">Abortive infection protein</fullName>
    </submittedName>
</protein>